<dbReference type="eggNOG" id="ENOG502RQ8E">
    <property type="taxonomic scope" value="Eukaryota"/>
</dbReference>
<accession>A3LSB7</accession>
<dbReference type="OMA" id="FFEIKDP"/>
<reference evidence="1 2" key="1">
    <citation type="journal article" date="2007" name="Nat. Biotechnol.">
        <title>Genome sequence of the lignocellulose-bioconverting and xylose-fermenting yeast Pichia stipitis.</title>
        <authorList>
            <person name="Jeffries T.W."/>
            <person name="Grigoriev I.V."/>
            <person name="Grimwood J."/>
            <person name="Laplaza J.M."/>
            <person name="Aerts A."/>
            <person name="Salamov A."/>
            <person name="Schmutz J."/>
            <person name="Lindquist E."/>
            <person name="Dehal P."/>
            <person name="Shapiro H."/>
            <person name="Jin Y.S."/>
            <person name="Passoth V."/>
            <person name="Richardson P.M."/>
        </authorList>
    </citation>
    <scope>NUCLEOTIDE SEQUENCE [LARGE SCALE GENOMIC DNA]</scope>
    <source>
        <strain evidence="2">ATCC 58785 / CBS 6054 / NBRC 10063 / NRRL Y-11545</strain>
    </source>
</reference>
<dbReference type="InParanoid" id="A3LSB7"/>
<dbReference type="HOGENOM" id="CLU_098019_0_0_1"/>
<gene>
    <name evidence="1" type="ORF">PICST_30999</name>
</gene>
<dbReference type="KEGG" id="pic:PICST_30999"/>
<name>A3LSB7_PICST</name>
<keyword evidence="2" id="KW-1185">Reference proteome</keyword>
<evidence type="ECO:0000313" key="2">
    <source>
        <dbReference type="Proteomes" id="UP000002258"/>
    </source>
</evidence>
<dbReference type="OrthoDB" id="3997115at2759"/>
<dbReference type="RefSeq" id="XP_001383570.2">
    <property type="nucleotide sequence ID" value="XM_001383533.1"/>
</dbReference>
<dbReference type="AlphaFoldDB" id="A3LSB7"/>
<proteinExistence type="predicted"/>
<dbReference type="GeneID" id="4838067"/>
<dbReference type="Proteomes" id="UP000002258">
    <property type="component" value="Chromosome 3"/>
</dbReference>
<dbReference type="EMBL" id="CP000497">
    <property type="protein sequence ID" value="ABN65541.2"/>
    <property type="molecule type" value="Genomic_DNA"/>
</dbReference>
<organism evidence="1 2">
    <name type="scientific">Scheffersomyces stipitis (strain ATCC 58785 / CBS 6054 / NBRC 10063 / NRRL Y-11545)</name>
    <name type="common">Yeast</name>
    <name type="synonym">Pichia stipitis</name>
    <dbReference type="NCBI Taxonomy" id="322104"/>
    <lineage>
        <taxon>Eukaryota</taxon>
        <taxon>Fungi</taxon>
        <taxon>Dikarya</taxon>
        <taxon>Ascomycota</taxon>
        <taxon>Saccharomycotina</taxon>
        <taxon>Pichiomycetes</taxon>
        <taxon>Debaryomycetaceae</taxon>
        <taxon>Scheffersomyces</taxon>
    </lineage>
</organism>
<protein>
    <submittedName>
        <fullName evidence="1">Uncharacterized protein</fullName>
    </submittedName>
</protein>
<sequence length="248" mass="27616">MKRNFNSAVTLREKSSGRLLYSIPSLARIVYVSSYKKKPEPDRTKTSARAPSSLIEVASSIKIPTKVSQIISSIILSQNEPHSRSQFVGSDAHKTDMMVIDSIRITTTRYVFFLGVQGKEHIEDISSAIPSHNENDADTIFVSSNLLSVNGRHTSNNIQCSELTSYFKILDPLGGGSYPLDYLVIIDGNDQVRCKIPLVINNQNIFQRTLNARKDRSGISTHLTFGISLDQLAGFLEEYNQYFANHGS</sequence>
<evidence type="ECO:0000313" key="1">
    <source>
        <dbReference type="EMBL" id="ABN65541.2"/>
    </source>
</evidence>